<dbReference type="RefSeq" id="WP_247956071.1">
    <property type="nucleotide sequence ID" value="NZ_CP078077.1"/>
</dbReference>
<evidence type="ECO:0000313" key="2">
    <source>
        <dbReference type="Proteomes" id="UP000831963"/>
    </source>
</evidence>
<dbReference type="Proteomes" id="UP000831963">
    <property type="component" value="Chromosome"/>
</dbReference>
<accession>A0ABY4IT81</accession>
<sequence>MSAAPDAATEAYKRALVDEALTRTPRGGFPEIERREGLRPGTLFDWVDAYGPPKLPTALHFWIGTTAQTEAQFISNFEVPDSYWQDEEASAVDAGIGFSVDLDEEHVYDEDLLLVIHHDVPRSVSELVAESTLESEVSAAAIEKKCAELGIHDANAMFVYGDPTQVVSDTTKLYNGLAYIGLFAG</sequence>
<keyword evidence="2" id="KW-1185">Reference proteome</keyword>
<name>A0ABY4IT81_9MICO</name>
<reference evidence="1 2" key="1">
    <citation type="submission" date="2021-06" db="EMBL/GenBank/DDBJ databases">
        <title>Genome-based taxonomic framework of Microbacterium strains isolated from marine environment, the description of four new species and reclassification of four preexisting species.</title>
        <authorList>
            <person name="Lee S.D."/>
            <person name="Kim S.-M."/>
            <person name="Byeon Y.-S."/>
            <person name="Yang H.L."/>
            <person name="Kim I.S."/>
        </authorList>
    </citation>
    <scope>NUCLEOTIDE SEQUENCE [LARGE SCALE GENOMIC DNA]</scope>
    <source>
        <strain evidence="1 2">SSW1-36</strain>
    </source>
</reference>
<organism evidence="1 2">
    <name type="scientific">Microbacterium galbinum</name>
    <dbReference type="NCBI Taxonomy" id="2851646"/>
    <lineage>
        <taxon>Bacteria</taxon>
        <taxon>Bacillati</taxon>
        <taxon>Actinomycetota</taxon>
        <taxon>Actinomycetes</taxon>
        <taxon>Micrococcales</taxon>
        <taxon>Microbacteriaceae</taxon>
        <taxon>Microbacterium</taxon>
    </lineage>
</organism>
<gene>
    <name evidence="1" type="ORF">KV396_13745</name>
</gene>
<dbReference type="InterPro" id="IPR025560">
    <property type="entry name" value="Imm22"/>
</dbReference>
<proteinExistence type="predicted"/>
<protein>
    <submittedName>
        <fullName evidence="1">Immunity 22 family protein</fullName>
    </submittedName>
</protein>
<evidence type="ECO:0000313" key="1">
    <source>
        <dbReference type="EMBL" id="UPL15475.1"/>
    </source>
</evidence>
<dbReference type="EMBL" id="CP078077">
    <property type="protein sequence ID" value="UPL15475.1"/>
    <property type="molecule type" value="Genomic_DNA"/>
</dbReference>
<dbReference type="Pfam" id="PF14112">
    <property type="entry name" value="DUF4284"/>
    <property type="match status" value="1"/>
</dbReference>